<evidence type="ECO:0000256" key="6">
    <source>
        <dbReference type="ARBA" id="ARBA00025581"/>
    </source>
</evidence>
<dbReference type="Pfam" id="PF22254">
    <property type="entry name" value="TFA2_E-tether"/>
    <property type="match status" value="1"/>
</dbReference>
<dbReference type="AlphaFoldDB" id="A0A168QI71"/>
<evidence type="ECO:0000256" key="5">
    <source>
        <dbReference type="ARBA" id="ARBA00023242"/>
    </source>
</evidence>
<evidence type="ECO:0000313" key="10">
    <source>
        <dbReference type="EMBL" id="SAM04768.1"/>
    </source>
</evidence>
<evidence type="ECO:0000313" key="11">
    <source>
        <dbReference type="Proteomes" id="UP000078561"/>
    </source>
</evidence>
<feature type="region of interest" description="Disordered" evidence="8">
    <location>
        <begin position="28"/>
        <end position="74"/>
    </location>
</feature>
<feature type="domain" description="TFIIE beta" evidence="9">
    <location>
        <begin position="68"/>
        <end position="145"/>
    </location>
</feature>
<dbReference type="EMBL" id="LT554417">
    <property type="protein sequence ID" value="SAM04768.1"/>
    <property type="molecule type" value="Genomic_DNA"/>
</dbReference>
<dbReference type="OMA" id="ARRTEFT"/>
<evidence type="ECO:0000256" key="1">
    <source>
        <dbReference type="ARBA" id="ARBA00004123"/>
    </source>
</evidence>
<protein>
    <recommendedName>
        <fullName evidence="7">Transcription initiation factor IIE subunit beta</fullName>
    </recommendedName>
</protein>
<reference evidence="10" key="1">
    <citation type="submission" date="2016-04" db="EMBL/GenBank/DDBJ databases">
        <authorList>
            <person name="Evans L.H."/>
            <person name="Alamgir A."/>
            <person name="Owens N."/>
            <person name="Weber N.D."/>
            <person name="Virtaneva K."/>
            <person name="Barbian K."/>
            <person name="Babar A."/>
            <person name="Rosenke K."/>
        </authorList>
    </citation>
    <scope>NUCLEOTIDE SEQUENCE [LARGE SCALE GENOMIC DNA]</scope>
    <source>
        <strain evidence="10">CBS 101.48</strain>
    </source>
</reference>
<accession>A0A168QI71</accession>
<dbReference type="Pfam" id="PF18121">
    <property type="entry name" value="TFA2_Winged_2"/>
    <property type="match status" value="1"/>
</dbReference>
<evidence type="ECO:0000256" key="4">
    <source>
        <dbReference type="ARBA" id="ARBA00023163"/>
    </source>
</evidence>
<dbReference type="GO" id="GO:0001097">
    <property type="term" value="F:TFIIH-class transcription factor complex binding"/>
    <property type="evidence" value="ECO:0007669"/>
    <property type="project" value="TreeGrafter"/>
</dbReference>
<gene>
    <name evidence="10" type="primary">ABSGL_10634.1 scaffold 12033</name>
</gene>
<dbReference type="InParanoid" id="A0A168QI71"/>
<proteinExistence type="inferred from homology"/>
<keyword evidence="2 7" id="KW-0805">Transcription regulation</keyword>
<organism evidence="10">
    <name type="scientific">Absidia glauca</name>
    <name type="common">Pin mould</name>
    <dbReference type="NCBI Taxonomy" id="4829"/>
    <lineage>
        <taxon>Eukaryota</taxon>
        <taxon>Fungi</taxon>
        <taxon>Fungi incertae sedis</taxon>
        <taxon>Mucoromycota</taxon>
        <taxon>Mucoromycotina</taxon>
        <taxon>Mucoromycetes</taxon>
        <taxon>Mucorales</taxon>
        <taxon>Cunninghamellaceae</taxon>
        <taxon>Absidia</taxon>
    </lineage>
</organism>
<sequence length="304" mass="33843">MSQLNDQVKSFKKSLNANTMLGVKRVATGTTSSQDERNKAPYASISNNTRAAFDGDKRKKPKKNAGIYSQPADTGTGTHAMSQLYTVIQFLKDSDGPQSVVSISSRTKINIAKNQALWDKLASNDKIDYDSASQTFSYKPTFQIKSKDDLLTLLVSNRNAGGMDYRDLKDSYSKLGETVEELASKGMILVVRNKDGNPRVLFHNEPDQNTHMDKKFKTMWSDIKIPDETDLPRELENAGLKTMDVFENKVVAEACPTHKCDSVLYQRPFSNVHDTGRGHICHVLSSTNHANWLPMTSNSASRSV</sequence>
<keyword evidence="5 7" id="KW-0539">Nucleus</keyword>
<dbReference type="InterPro" id="IPR054600">
    <property type="entry name" value="TFA2_E-tether"/>
</dbReference>
<dbReference type="GO" id="GO:0006367">
    <property type="term" value="P:transcription initiation at RNA polymerase II promoter"/>
    <property type="evidence" value="ECO:0007669"/>
    <property type="project" value="UniProtKB-UniRule"/>
</dbReference>
<dbReference type="PROSITE" id="PS51351">
    <property type="entry name" value="TFIIE_BETA_C"/>
    <property type="match status" value="1"/>
</dbReference>
<evidence type="ECO:0000256" key="7">
    <source>
        <dbReference type="PIRNR" id="PIRNR016398"/>
    </source>
</evidence>
<keyword evidence="11" id="KW-1185">Reference proteome</keyword>
<comment type="subunit">
    <text evidence="7">Tetramer of two alpha and two beta chains.</text>
</comment>
<dbReference type="Proteomes" id="UP000078561">
    <property type="component" value="Unassembled WGS sequence"/>
</dbReference>
<comment type="similarity">
    <text evidence="7">Belongs to the TFIIE beta subunit family.</text>
</comment>
<evidence type="ECO:0000256" key="3">
    <source>
        <dbReference type="ARBA" id="ARBA00023125"/>
    </source>
</evidence>
<keyword evidence="3 7" id="KW-0238">DNA-binding</keyword>
<dbReference type="PIRSF" id="PIRSF016398">
    <property type="entry name" value="TFIIE-beta"/>
    <property type="match status" value="1"/>
</dbReference>
<dbReference type="OrthoDB" id="3907302at2759"/>
<dbReference type="GO" id="GO:0003677">
    <property type="term" value="F:DNA binding"/>
    <property type="evidence" value="ECO:0007669"/>
    <property type="project" value="UniProtKB-UniRule"/>
</dbReference>
<name>A0A168QI71_ABSGL</name>
<dbReference type="FunCoup" id="A0A168QI71">
    <property type="interactions" value="498"/>
</dbReference>
<evidence type="ECO:0000256" key="2">
    <source>
        <dbReference type="ARBA" id="ARBA00023015"/>
    </source>
</evidence>
<evidence type="ECO:0000256" key="8">
    <source>
        <dbReference type="SAM" id="MobiDB-lite"/>
    </source>
</evidence>
<comment type="function">
    <text evidence="6 7">Recruits TFIIH to the initiation complex and stimulates the RNA polymerase II C-terminal domain kinase and DNA-dependent ATPase activities of TFIIH. Both TFIIH and TFIIE are required for promoter clearance by RNA polymerase.</text>
</comment>
<dbReference type="GO" id="GO:0005673">
    <property type="term" value="C:transcription factor TFIIE complex"/>
    <property type="evidence" value="ECO:0007669"/>
    <property type="project" value="UniProtKB-UniRule"/>
</dbReference>
<dbReference type="PANTHER" id="PTHR12716">
    <property type="entry name" value="TRANSCRIPTION INITIATION FACTOR IIE, BETA SUBUNIT"/>
    <property type="match status" value="1"/>
</dbReference>
<comment type="subcellular location">
    <subcellularLocation>
        <location evidence="1 7">Nucleus</location>
    </subcellularLocation>
</comment>
<keyword evidence="4 7" id="KW-0804">Transcription</keyword>
<dbReference type="InterPro" id="IPR003166">
    <property type="entry name" value="TFIIE_bsu_DNA-bd"/>
</dbReference>
<dbReference type="InterPro" id="IPR016656">
    <property type="entry name" value="TFIIE-bsu"/>
</dbReference>
<dbReference type="InterPro" id="IPR040501">
    <property type="entry name" value="TFA2_Winged_2"/>
</dbReference>
<evidence type="ECO:0000259" key="9">
    <source>
        <dbReference type="PROSITE" id="PS51351"/>
    </source>
</evidence>
<dbReference type="PANTHER" id="PTHR12716:SF8">
    <property type="entry name" value="TRANSCRIPTION INITIATION FACTOR IIE SUBUNIT BETA"/>
    <property type="match status" value="1"/>
</dbReference>
<dbReference type="Pfam" id="PF02186">
    <property type="entry name" value="TFIIE_beta"/>
    <property type="match status" value="1"/>
</dbReference>
<dbReference type="STRING" id="4829.A0A168QI71"/>